<accession>A0ABP7BRI3</accession>
<dbReference type="Gene3D" id="3.40.50.300">
    <property type="entry name" value="P-loop containing nucleotide triphosphate hydrolases"/>
    <property type="match status" value="1"/>
</dbReference>
<dbReference type="EMBL" id="BAAAZP010000070">
    <property type="protein sequence ID" value="GAA3668060.1"/>
    <property type="molecule type" value="Genomic_DNA"/>
</dbReference>
<dbReference type="InterPro" id="IPR027417">
    <property type="entry name" value="P-loop_NTPase"/>
</dbReference>
<protein>
    <recommendedName>
        <fullName evidence="3">Chromosome partitioning protein</fullName>
    </recommendedName>
</protein>
<evidence type="ECO:0000313" key="1">
    <source>
        <dbReference type="EMBL" id="GAA3668060.1"/>
    </source>
</evidence>
<keyword evidence="2" id="KW-1185">Reference proteome</keyword>
<reference evidence="2" key="1">
    <citation type="journal article" date="2019" name="Int. J. Syst. Evol. Microbiol.">
        <title>The Global Catalogue of Microorganisms (GCM) 10K type strain sequencing project: providing services to taxonomists for standard genome sequencing and annotation.</title>
        <authorList>
            <consortium name="The Broad Institute Genomics Platform"/>
            <consortium name="The Broad Institute Genome Sequencing Center for Infectious Disease"/>
            <person name="Wu L."/>
            <person name="Ma J."/>
        </authorList>
    </citation>
    <scope>NUCLEOTIDE SEQUENCE [LARGE SCALE GENOMIC DNA]</scope>
    <source>
        <strain evidence="2">JCM 16904</strain>
    </source>
</reference>
<proteinExistence type="predicted"/>
<comment type="caution">
    <text evidence="1">The sequence shown here is derived from an EMBL/GenBank/DDBJ whole genome shotgun (WGS) entry which is preliminary data.</text>
</comment>
<gene>
    <name evidence="1" type="ORF">GCM10022224_035310</name>
</gene>
<organism evidence="1 2">
    <name type="scientific">Nonomuraea antimicrobica</name>
    <dbReference type="NCBI Taxonomy" id="561173"/>
    <lineage>
        <taxon>Bacteria</taxon>
        <taxon>Bacillati</taxon>
        <taxon>Actinomycetota</taxon>
        <taxon>Actinomycetes</taxon>
        <taxon>Streptosporangiales</taxon>
        <taxon>Streptosporangiaceae</taxon>
        <taxon>Nonomuraea</taxon>
    </lineage>
</organism>
<dbReference type="RefSeq" id="WP_344878355.1">
    <property type="nucleotide sequence ID" value="NZ_BAAAZP010000070.1"/>
</dbReference>
<evidence type="ECO:0000313" key="2">
    <source>
        <dbReference type="Proteomes" id="UP001500902"/>
    </source>
</evidence>
<dbReference type="Proteomes" id="UP001500902">
    <property type="component" value="Unassembled WGS sequence"/>
</dbReference>
<sequence length="76" mass="8251">MGIEEDENDPRVVIDFEQGGYEKATETVAAPDLAQSRRPVMIVDADPQPSASAWALPPSFDAVIIDSPPSLLREDL</sequence>
<evidence type="ECO:0008006" key="3">
    <source>
        <dbReference type="Google" id="ProtNLM"/>
    </source>
</evidence>
<name>A0ABP7BRI3_9ACTN</name>